<sequence>MFCVFLNKIDGALLGGIEVLKALLSKGLTVSARHFKTQQKYKHIRLQLCRLELSVLSSINHEGSSELIQLPIGRISCVSKEGYCNLILMPAGRFWCDCEAAMWEDVYVQELHVLQIEVTGAQLRMFVGADFESDVVCRPLFVNLELAVECFGFVFFDRSGSPLQAAGLGGFEGFAVEGGSGVSSRQSLPWGVEVQQVLAGLVGTNIFSAAAFCCYSGVLACW</sequence>
<proteinExistence type="predicted"/>
<gene>
    <name evidence="1" type="ORF">Patl1_30008</name>
</gene>
<dbReference type="Proteomes" id="UP001164250">
    <property type="component" value="Chromosome 11"/>
</dbReference>
<evidence type="ECO:0000313" key="2">
    <source>
        <dbReference type="Proteomes" id="UP001164250"/>
    </source>
</evidence>
<reference evidence="2" key="1">
    <citation type="journal article" date="2023" name="G3 (Bethesda)">
        <title>Genome assembly and association tests identify interacting loci associated with vigor, precocity, and sex in interspecific pistachio rootstocks.</title>
        <authorList>
            <person name="Palmer W."/>
            <person name="Jacygrad E."/>
            <person name="Sagayaradj S."/>
            <person name="Cavanaugh K."/>
            <person name="Han R."/>
            <person name="Bertier L."/>
            <person name="Beede B."/>
            <person name="Kafkas S."/>
            <person name="Golino D."/>
            <person name="Preece J."/>
            <person name="Michelmore R."/>
        </authorList>
    </citation>
    <scope>NUCLEOTIDE SEQUENCE [LARGE SCALE GENOMIC DNA]</scope>
</reference>
<dbReference type="EMBL" id="CM047907">
    <property type="protein sequence ID" value="KAJ0084193.1"/>
    <property type="molecule type" value="Genomic_DNA"/>
</dbReference>
<keyword evidence="2" id="KW-1185">Reference proteome</keyword>
<evidence type="ECO:0000313" key="1">
    <source>
        <dbReference type="EMBL" id="KAJ0084193.1"/>
    </source>
</evidence>
<organism evidence="1 2">
    <name type="scientific">Pistacia atlantica</name>
    <dbReference type="NCBI Taxonomy" id="434234"/>
    <lineage>
        <taxon>Eukaryota</taxon>
        <taxon>Viridiplantae</taxon>
        <taxon>Streptophyta</taxon>
        <taxon>Embryophyta</taxon>
        <taxon>Tracheophyta</taxon>
        <taxon>Spermatophyta</taxon>
        <taxon>Magnoliopsida</taxon>
        <taxon>eudicotyledons</taxon>
        <taxon>Gunneridae</taxon>
        <taxon>Pentapetalae</taxon>
        <taxon>rosids</taxon>
        <taxon>malvids</taxon>
        <taxon>Sapindales</taxon>
        <taxon>Anacardiaceae</taxon>
        <taxon>Pistacia</taxon>
    </lineage>
</organism>
<comment type="caution">
    <text evidence="1">The sequence shown here is derived from an EMBL/GenBank/DDBJ whole genome shotgun (WGS) entry which is preliminary data.</text>
</comment>
<name>A0ACC1ADU1_9ROSI</name>
<protein>
    <submittedName>
        <fullName evidence="1">Uncharacterized protein</fullName>
    </submittedName>
</protein>
<accession>A0ACC1ADU1</accession>